<dbReference type="Gene3D" id="3.40.50.300">
    <property type="entry name" value="P-loop containing nucleotide triphosphate hydrolases"/>
    <property type="match status" value="1"/>
</dbReference>
<keyword evidence="4" id="KW-1185">Reference proteome</keyword>
<dbReference type="SUPFAM" id="SSF48452">
    <property type="entry name" value="TPR-like"/>
    <property type="match status" value="3"/>
</dbReference>
<dbReference type="Pfam" id="PF13374">
    <property type="entry name" value="TPR_10"/>
    <property type="match status" value="3"/>
</dbReference>
<dbReference type="PANTHER" id="PTHR46082:SF6">
    <property type="entry name" value="AAA+ ATPASE DOMAIN-CONTAINING PROTEIN-RELATED"/>
    <property type="match status" value="1"/>
</dbReference>
<dbReference type="Proteomes" id="UP001589610">
    <property type="component" value="Unassembled WGS sequence"/>
</dbReference>
<dbReference type="InterPro" id="IPR056681">
    <property type="entry name" value="DUF7779"/>
</dbReference>
<reference evidence="3 4" key="1">
    <citation type="submission" date="2024-09" db="EMBL/GenBank/DDBJ databases">
        <authorList>
            <person name="Sun Q."/>
            <person name="Mori K."/>
        </authorList>
    </citation>
    <scope>NUCLEOTIDE SEQUENCE [LARGE SCALE GENOMIC DNA]</scope>
    <source>
        <strain evidence="3 4">JCM 3028</strain>
    </source>
</reference>
<dbReference type="InterPro" id="IPR027417">
    <property type="entry name" value="P-loop_NTPase"/>
</dbReference>
<dbReference type="EMBL" id="JBHMBS010000037">
    <property type="protein sequence ID" value="MFB9681669.1"/>
    <property type="molecule type" value="Genomic_DNA"/>
</dbReference>
<sequence>MSSNPRGGYSGDHVELHGAFHDKVFGKVDAYIEHYHPPADHQERPQIVEGDIPRQPPGFQPRAELVKYLAEQVAARGAAVVCALTGTPGVGKSVLAASYAWACQAARWPVVAWIAAESQEQILTGLAALAERLGVRGADDDAHTAASRAKNWLAAADQRCLVVFDNAADPELVRRWCPATGAARVVITSRNAAFSRIYAPVEVAAFTPAEARRLLAERTGRTGEADQGDADRVADELGRLPLAVSQAAAVIAQRRIPYADYLRLLQDFPLADYLPAQAGEGYPAGAAQAMLLAVHQAETTIEEAGSLLGVLAVLSPAGIPRYLLYPNPTPAPDTDSQADLAGRARVDGVLAELADTSLITFTADGSTIVMHRLVQRVLCERAHHDDQFSALIDHATTVLAALNDTIPDEEATWSARSAVETLHEQTTALHTHAPHSAELLTLRSWCGTYLYHLADLPRAIEVLTHVLTDHEKVLGADHPDTLLSRSNLAGAYGSAGRVAEAITMYKATLAEQERVLGADHPDTLASRSNLASTYWLAGRVAEAITMHEATLAERERVLGADHPDTLASRNDLAGAYGLAGRVAEAITMYEATLAERERVLGADHPHTLTSRSNLANAYGSAGRVAEAITMYEATLAEQERVLGADHPDTLASRSNLAGAYGSAGRVAEAITMHEATLAEQERVLGADHPDTLASRSNLAGAYGSVGRVAEAITMHEATLAERERVLGADHPDTLASRNDLAGAYGSVGRVAEAITMHEATLAERERVLGADHPHTLTSRSNLANAYGSVGRVAEAITMYEATLADCERVLGADHPRTRTVRDNYAVARTAKSSRSS</sequence>
<name>A0ABV5TRL7_9ACTN</name>
<feature type="domain" description="NB-ARC" evidence="1">
    <location>
        <begin position="71"/>
        <end position="217"/>
    </location>
</feature>
<dbReference type="SMART" id="SM00028">
    <property type="entry name" value="TPR"/>
    <property type="match status" value="7"/>
</dbReference>
<evidence type="ECO:0000259" key="2">
    <source>
        <dbReference type="Pfam" id="PF25000"/>
    </source>
</evidence>
<dbReference type="Gene3D" id="1.25.40.10">
    <property type="entry name" value="Tetratricopeptide repeat domain"/>
    <property type="match status" value="3"/>
</dbReference>
<dbReference type="PRINTS" id="PR00381">
    <property type="entry name" value="KINESINLIGHT"/>
</dbReference>
<organism evidence="3 4">
    <name type="scientific">Streptosporangium vulgare</name>
    <dbReference type="NCBI Taxonomy" id="46190"/>
    <lineage>
        <taxon>Bacteria</taxon>
        <taxon>Bacillati</taxon>
        <taxon>Actinomycetota</taxon>
        <taxon>Actinomycetes</taxon>
        <taxon>Streptosporangiales</taxon>
        <taxon>Streptosporangiaceae</taxon>
        <taxon>Streptosporangium</taxon>
    </lineage>
</organism>
<dbReference type="Pfam" id="PF00931">
    <property type="entry name" value="NB-ARC"/>
    <property type="match status" value="1"/>
</dbReference>
<dbReference type="PANTHER" id="PTHR46082">
    <property type="entry name" value="ATP/GTP-BINDING PROTEIN-RELATED"/>
    <property type="match status" value="1"/>
</dbReference>
<evidence type="ECO:0000259" key="1">
    <source>
        <dbReference type="Pfam" id="PF00931"/>
    </source>
</evidence>
<evidence type="ECO:0000313" key="3">
    <source>
        <dbReference type="EMBL" id="MFB9681669.1"/>
    </source>
</evidence>
<dbReference type="SUPFAM" id="SSF52540">
    <property type="entry name" value="P-loop containing nucleoside triphosphate hydrolases"/>
    <property type="match status" value="1"/>
</dbReference>
<feature type="domain" description="DUF7779" evidence="2">
    <location>
        <begin position="298"/>
        <end position="382"/>
    </location>
</feature>
<dbReference type="InterPro" id="IPR053137">
    <property type="entry name" value="NLR-like"/>
</dbReference>
<evidence type="ECO:0000313" key="4">
    <source>
        <dbReference type="Proteomes" id="UP001589610"/>
    </source>
</evidence>
<protein>
    <submittedName>
        <fullName evidence="3">Tetratricopeptide repeat protein</fullName>
    </submittedName>
</protein>
<dbReference type="InterPro" id="IPR019734">
    <property type="entry name" value="TPR_rpt"/>
</dbReference>
<dbReference type="Pfam" id="PF13424">
    <property type="entry name" value="TPR_12"/>
    <property type="match status" value="3"/>
</dbReference>
<dbReference type="Pfam" id="PF25000">
    <property type="entry name" value="DUF7779"/>
    <property type="match status" value="1"/>
</dbReference>
<dbReference type="InterPro" id="IPR002182">
    <property type="entry name" value="NB-ARC"/>
</dbReference>
<dbReference type="RefSeq" id="WP_386162825.1">
    <property type="nucleotide sequence ID" value="NZ_JBHMBS010000037.1"/>
</dbReference>
<accession>A0ABV5TRL7</accession>
<proteinExistence type="predicted"/>
<comment type="caution">
    <text evidence="3">The sequence shown here is derived from an EMBL/GenBank/DDBJ whole genome shotgun (WGS) entry which is preliminary data.</text>
</comment>
<dbReference type="InterPro" id="IPR011990">
    <property type="entry name" value="TPR-like_helical_dom_sf"/>
</dbReference>
<gene>
    <name evidence="3" type="ORF">ACFFRH_39845</name>
</gene>